<reference evidence="5 6" key="1">
    <citation type="submission" date="2022-05" db="EMBL/GenBank/DDBJ databases">
        <title>Genome Sequencing of Bee-Associated Microbes.</title>
        <authorList>
            <person name="Dunlap C."/>
        </authorList>
    </citation>
    <scope>NUCLEOTIDE SEQUENCE [LARGE SCALE GENOMIC DNA]</scope>
    <source>
        <strain evidence="5 6">NRRL NRS-1438</strain>
    </source>
</reference>
<dbReference type="Proteomes" id="UP001207626">
    <property type="component" value="Unassembled WGS sequence"/>
</dbReference>
<dbReference type="PANTHER" id="PTHR30265">
    <property type="entry name" value="RHO-INTERACTING TRANSCRIPTION TERMINATION FACTOR NUSG"/>
    <property type="match status" value="1"/>
</dbReference>
<sequence>MYKYLESKHITITELTIIDVSARYWTLRDIAGSLGSAVYSVYLDGMGEAMSLFVTCCFYRIGDTMSYYVFFVETGKEERIGQYIKRYLPDIHYLIPRRYITEKKAGKIHVVFKLMFPGYIFIECEENLEFSTYYTIKKIPHVFRMLSYSIATQTKVVGKLKRYNRDYYNSIITADEQLQSEFFLKVADDEMNNILELLDDDQIINQSVLTTINGEVCALSGPLVGLEHIIMKVDKRKRKAKIKLYMFGEERYMYVDTK</sequence>
<keyword evidence="6" id="KW-1185">Reference proteome</keyword>
<dbReference type="EMBL" id="JAMDLW010000037">
    <property type="protein sequence ID" value="MCY9522405.1"/>
    <property type="molecule type" value="Genomic_DNA"/>
</dbReference>
<organism evidence="5 6">
    <name type="scientific">Paenibacillus apiarius</name>
    <dbReference type="NCBI Taxonomy" id="46240"/>
    <lineage>
        <taxon>Bacteria</taxon>
        <taxon>Bacillati</taxon>
        <taxon>Bacillota</taxon>
        <taxon>Bacilli</taxon>
        <taxon>Bacillales</taxon>
        <taxon>Paenibacillaceae</taxon>
        <taxon>Paenibacillus</taxon>
    </lineage>
</organism>
<dbReference type="InterPro" id="IPR006645">
    <property type="entry name" value="NGN-like_dom"/>
</dbReference>
<evidence type="ECO:0000256" key="1">
    <source>
        <dbReference type="ARBA" id="ARBA00022814"/>
    </source>
</evidence>
<evidence type="ECO:0000256" key="2">
    <source>
        <dbReference type="ARBA" id="ARBA00023015"/>
    </source>
</evidence>
<dbReference type="InterPro" id="IPR043425">
    <property type="entry name" value="NusG-like"/>
</dbReference>
<accession>A0ABT4E071</accession>
<dbReference type="PANTHER" id="PTHR30265:SF4">
    <property type="entry name" value="KOW MOTIF FAMILY PROTEIN, EXPRESSED"/>
    <property type="match status" value="1"/>
</dbReference>
<dbReference type="Gene3D" id="3.30.70.940">
    <property type="entry name" value="NusG, N-terminal domain"/>
    <property type="match status" value="1"/>
</dbReference>
<evidence type="ECO:0000256" key="3">
    <source>
        <dbReference type="ARBA" id="ARBA00023163"/>
    </source>
</evidence>
<dbReference type="InterPro" id="IPR036735">
    <property type="entry name" value="NGN_dom_sf"/>
</dbReference>
<comment type="caution">
    <text evidence="5">The sequence shown here is derived from an EMBL/GenBank/DDBJ whole genome shotgun (WGS) entry which is preliminary data.</text>
</comment>
<evidence type="ECO:0000259" key="4">
    <source>
        <dbReference type="Pfam" id="PF02357"/>
    </source>
</evidence>
<dbReference type="RefSeq" id="WP_268601723.1">
    <property type="nucleotide sequence ID" value="NZ_JAMDLV010000024.1"/>
</dbReference>
<feature type="domain" description="NusG-like N-terminal" evidence="4">
    <location>
        <begin position="65"/>
        <end position="148"/>
    </location>
</feature>
<gene>
    <name evidence="5" type="primary">loaP</name>
    <name evidence="5" type="ORF">M5X09_22570</name>
</gene>
<dbReference type="InterPro" id="IPR047663">
    <property type="entry name" value="Transcription_antiterm_LoaP"/>
</dbReference>
<name>A0ABT4E071_9BACL</name>
<protein>
    <submittedName>
        <fullName evidence="5">Antiterminator LoaP</fullName>
    </submittedName>
</protein>
<evidence type="ECO:0000313" key="5">
    <source>
        <dbReference type="EMBL" id="MCY9522405.1"/>
    </source>
</evidence>
<evidence type="ECO:0000313" key="6">
    <source>
        <dbReference type="Proteomes" id="UP001207626"/>
    </source>
</evidence>
<keyword evidence="1" id="KW-0889">Transcription antitermination</keyword>
<keyword evidence="2" id="KW-0805">Transcription regulation</keyword>
<dbReference type="Pfam" id="PF02357">
    <property type="entry name" value="NusG"/>
    <property type="match status" value="1"/>
</dbReference>
<proteinExistence type="predicted"/>
<dbReference type="NCBIfam" id="NF033641">
    <property type="entry name" value="antiterm_LoaP"/>
    <property type="match status" value="1"/>
</dbReference>
<keyword evidence="3" id="KW-0804">Transcription</keyword>
<dbReference type="SUPFAM" id="SSF82679">
    <property type="entry name" value="N-utilization substance G protein NusG, N-terminal domain"/>
    <property type="match status" value="1"/>
</dbReference>
<dbReference type="CDD" id="cd08000">
    <property type="entry name" value="NGN"/>
    <property type="match status" value="1"/>
</dbReference>